<evidence type="ECO:0000259" key="3">
    <source>
        <dbReference type="PROSITE" id="PS50103"/>
    </source>
</evidence>
<dbReference type="PROSITE" id="PS50103">
    <property type="entry name" value="ZF_C3H1"/>
    <property type="match status" value="1"/>
</dbReference>
<dbReference type="Pfam" id="PF25540">
    <property type="entry name" value="DUF7923"/>
    <property type="match status" value="1"/>
</dbReference>
<protein>
    <recommendedName>
        <fullName evidence="3">C3H1-type domain-containing protein</fullName>
    </recommendedName>
</protein>
<dbReference type="RefSeq" id="XP_033384801.1">
    <property type="nucleotide sequence ID" value="XM_033531070.1"/>
</dbReference>
<dbReference type="PANTHER" id="PTHR37543:SF1">
    <property type="entry name" value="CCCH ZINC FINGER DNA BINDING PROTEIN (AFU_ORTHOLOGUE AFUA_5G12760)"/>
    <property type="match status" value="1"/>
</dbReference>
<dbReference type="InterPro" id="IPR057654">
    <property type="entry name" value="Znf-CCCH_tandem"/>
</dbReference>
<feature type="region of interest" description="Disordered" evidence="2">
    <location>
        <begin position="292"/>
        <end position="366"/>
    </location>
</feature>
<evidence type="ECO:0000256" key="1">
    <source>
        <dbReference type="PROSITE-ProRule" id="PRU00723"/>
    </source>
</evidence>
<feature type="zinc finger region" description="C3H1-type" evidence="1">
    <location>
        <begin position="409"/>
        <end position="438"/>
    </location>
</feature>
<accession>A0A6A5XTC9</accession>
<keyword evidence="5" id="KW-1185">Reference proteome</keyword>
<reference evidence="4" key="1">
    <citation type="journal article" date="2020" name="Stud. Mycol.">
        <title>101 Dothideomycetes genomes: a test case for predicting lifestyles and emergence of pathogens.</title>
        <authorList>
            <person name="Haridas S."/>
            <person name="Albert R."/>
            <person name="Binder M."/>
            <person name="Bloem J."/>
            <person name="Labutti K."/>
            <person name="Salamov A."/>
            <person name="Andreopoulos B."/>
            <person name="Baker S."/>
            <person name="Barry K."/>
            <person name="Bills G."/>
            <person name="Bluhm B."/>
            <person name="Cannon C."/>
            <person name="Castanera R."/>
            <person name="Culley D."/>
            <person name="Daum C."/>
            <person name="Ezra D."/>
            <person name="Gonzalez J."/>
            <person name="Henrissat B."/>
            <person name="Kuo A."/>
            <person name="Liang C."/>
            <person name="Lipzen A."/>
            <person name="Lutzoni F."/>
            <person name="Magnuson J."/>
            <person name="Mondo S."/>
            <person name="Nolan M."/>
            <person name="Ohm R."/>
            <person name="Pangilinan J."/>
            <person name="Park H.-J."/>
            <person name="Ramirez L."/>
            <person name="Alfaro M."/>
            <person name="Sun H."/>
            <person name="Tritt A."/>
            <person name="Yoshinaga Y."/>
            <person name="Zwiers L.-H."/>
            <person name="Turgeon B."/>
            <person name="Goodwin S."/>
            <person name="Spatafora J."/>
            <person name="Crous P."/>
            <person name="Grigoriev I."/>
        </authorList>
    </citation>
    <scope>NUCLEOTIDE SEQUENCE</scope>
    <source>
        <strain evidence="4">CBS 175.79</strain>
    </source>
</reference>
<gene>
    <name evidence="4" type="ORF">BU24DRAFT_450977</name>
</gene>
<keyword evidence="1" id="KW-0863">Zinc-finger</keyword>
<dbReference type="InterPro" id="IPR000571">
    <property type="entry name" value="Znf_CCCH"/>
</dbReference>
<dbReference type="AlphaFoldDB" id="A0A6A5XTC9"/>
<dbReference type="Pfam" id="PF25542">
    <property type="entry name" value="zf-CCCH_12"/>
    <property type="match status" value="1"/>
</dbReference>
<dbReference type="PANTHER" id="PTHR37543">
    <property type="entry name" value="CCCH ZINC FINGER DNA BINDING PROTEIN (AFU_ORTHOLOGUE AFUA_5G12760)"/>
    <property type="match status" value="1"/>
</dbReference>
<evidence type="ECO:0000313" key="5">
    <source>
        <dbReference type="Proteomes" id="UP000799778"/>
    </source>
</evidence>
<feature type="compositionally biased region" description="Low complexity" evidence="2">
    <location>
        <begin position="314"/>
        <end position="329"/>
    </location>
</feature>
<keyword evidence="1" id="KW-0479">Metal-binding</keyword>
<dbReference type="OrthoDB" id="2270193at2759"/>
<sequence length="518" mass="57839">MVEFSNSYQGELDHYAFKLESFRRSDEARDQLVTDLIQKYRNLLEEHTILKDDFHSEQTVRRAYHLEKKALELETTQLRNSLESSNFVLALIDGDGFIFQDLLLKAGADGGSEAASKLQASIQQHVESLYGGISRKWPIMVHVYVSLDKLAQKLASVLLLRHPTELRAFAQSFGVNQPLFSIIDVGQGKERADYRIKEMLRTFGDNPTCKHIIFAGSHDSGYLLNLDQYKHDLTKASRITLLESTEPARGFAELPNFHRARFDAVFRTNPLPDYVPPLKPAVPHTVLRTASNGNAQSGIASPGPEVQTPIPKRQSPVSVQPAPVQSAPVQPSPVQPASPAVSASRSGSVDSTWATVGKNGASGNTISLQTKGQKKKKYIYYNKNGQRLDEPLPPRDENGSVALTRRMNETGRNLCNNWHLNRGQCPSGTSCRFQHEPKLSTSELNALRYKTRQLLCKDRGCENFDCYLGHQCSHERDVGSCQYGNNCHFRVTHGMERAKAERWDEDSNVEFLSGSGAA</sequence>
<proteinExistence type="predicted"/>
<dbReference type="EMBL" id="ML978069">
    <property type="protein sequence ID" value="KAF2016462.1"/>
    <property type="molecule type" value="Genomic_DNA"/>
</dbReference>
<evidence type="ECO:0000256" key="2">
    <source>
        <dbReference type="SAM" id="MobiDB-lite"/>
    </source>
</evidence>
<name>A0A6A5XTC9_9PLEO</name>
<evidence type="ECO:0000313" key="4">
    <source>
        <dbReference type="EMBL" id="KAF2016462.1"/>
    </source>
</evidence>
<dbReference type="GO" id="GO:0008270">
    <property type="term" value="F:zinc ion binding"/>
    <property type="evidence" value="ECO:0007669"/>
    <property type="project" value="UniProtKB-KW"/>
</dbReference>
<keyword evidence="1" id="KW-0862">Zinc</keyword>
<feature type="domain" description="C3H1-type" evidence="3">
    <location>
        <begin position="409"/>
        <end position="438"/>
    </location>
</feature>
<organism evidence="4 5">
    <name type="scientific">Aaosphaeria arxii CBS 175.79</name>
    <dbReference type="NCBI Taxonomy" id="1450172"/>
    <lineage>
        <taxon>Eukaryota</taxon>
        <taxon>Fungi</taxon>
        <taxon>Dikarya</taxon>
        <taxon>Ascomycota</taxon>
        <taxon>Pezizomycotina</taxon>
        <taxon>Dothideomycetes</taxon>
        <taxon>Pleosporomycetidae</taxon>
        <taxon>Pleosporales</taxon>
        <taxon>Pleosporales incertae sedis</taxon>
        <taxon>Aaosphaeria</taxon>
    </lineage>
</organism>
<dbReference type="InterPro" id="IPR057683">
    <property type="entry name" value="DUF7923"/>
</dbReference>
<dbReference type="Proteomes" id="UP000799778">
    <property type="component" value="Unassembled WGS sequence"/>
</dbReference>
<dbReference type="Pfam" id="PF25543">
    <property type="entry name" value="zf-CCCH_tandem"/>
    <property type="match status" value="1"/>
</dbReference>
<dbReference type="GeneID" id="54288467"/>
<feature type="compositionally biased region" description="Polar residues" evidence="2">
    <location>
        <begin position="345"/>
        <end position="354"/>
    </location>
</feature>